<proteinExistence type="predicted"/>
<accession>A0A852TH13</accession>
<name>A0A852TH13_9BACI</name>
<gene>
    <name evidence="1" type="ORF">F4694_005073</name>
</gene>
<evidence type="ECO:0000313" key="2">
    <source>
        <dbReference type="Proteomes" id="UP000548423"/>
    </source>
</evidence>
<protein>
    <submittedName>
        <fullName evidence="1">Uncharacterized protein</fullName>
    </submittedName>
</protein>
<reference evidence="2" key="1">
    <citation type="submission" date="2020-07" db="EMBL/GenBank/DDBJ databases">
        <authorList>
            <person name="Partida-Martinez L."/>
            <person name="Huntemann M."/>
            <person name="Clum A."/>
            <person name="Wang J."/>
            <person name="Palaniappan K."/>
            <person name="Ritter S."/>
            <person name="Chen I.-M."/>
            <person name="Stamatis D."/>
            <person name="Reddy T."/>
            <person name="O'Malley R."/>
            <person name="Daum C."/>
            <person name="Shapiro N."/>
            <person name="Ivanova N."/>
            <person name="Kyrpides N."/>
            <person name="Woyke T."/>
        </authorList>
    </citation>
    <scope>NUCLEOTIDE SEQUENCE [LARGE SCALE GENOMIC DNA]</scope>
    <source>
        <strain evidence="2">AT2.8</strain>
    </source>
</reference>
<organism evidence="1 2">
    <name type="scientific">Neobacillus niacini</name>
    <dbReference type="NCBI Taxonomy" id="86668"/>
    <lineage>
        <taxon>Bacteria</taxon>
        <taxon>Bacillati</taxon>
        <taxon>Bacillota</taxon>
        <taxon>Bacilli</taxon>
        <taxon>Bacillales</taxon>
        <taxon>Bacillaceae</taxon>
        <taxon>Neobacillus</taxon>
    </lineage>
</organism>
<comment type="caution">
    <text evidence="1">The sequence shown here is derived from an EMBL/GenBank/DDBJ whole genome shotgun (WGS) entry which is preliminary data.</text>
</comment>
<evidence type="ECO:0000313" key="1">
    <source>
        <dbReference type="EMBL" id="NYE08230.1"/>
    </source>
</evidence>
<dbReference type="EMBL" id="JACCBX010000012">
    <property type="protein sequence ID" value="NYE08230.1"/>
    <property type="molecule type" value="Genomic_DNA"/>
</dbReference>
<reference evidence="2" key="2">
    <citation type="submission" date="2020-08" db="EMBL/GenBank/DDBJ databases">
        <title>The Agave Microbiome: Exploring the role of microbial communities in plant adaptations to desert environments.</title>
        <authorList>
            <person name="Partida-Martinez L.P."/>
        </authorList>
    </citation>
    <scope>NUCLEOTIDE SEQUENCE [LARGE SCALE GENOMIC DNA]</scope>
    <source>
        <strain evidence="2">AT2.8</strain>
    </source>
</reference>
<sequence length="90" mass="10215">MEPINLEELRGFVGARVEVSVHDQQGGDQAPAINKKLEKIEYCPDQTHIRFYFDRFNFIAVPIASDMAQSETLFSASDTESGLTYTFRLI</sequence>
<dbReference type="AlphaFoldDB" id="A0A852TH13"/>
<dbReference type="Proteomes" id="UP000548423">
    <property type="component" value="Unassembled WGS sequence"/>
</dbReference>